<evidence type="ECO:0000313" key="1">
    <source>
        <dbReference type="EMBL" id="QEO57591.1"/>
    </source>
</evidence>
<protein>
    <submittedName>
        <fullName evidence="1">Uncharacterized protein</fullName>
    </submittedName>
</protein>
<keyword evidence="2" id="KW-1185">Reference proteome</keyword>
<sequence>MTEIQKRDKAYKELFHQQCKKEFLINKILNNELNDLDLDYILYIKDKLKNVRDIFMEPSQGLAMIKLTKEAFNLLNNIRNKGKISKKEISELEDYMLEMKHNLNDAYDKIFELQEKLNELSKQSQIADYKKCTNCGKEMRFTDFVINNKIPEFARGVYKDYKYRCDECNVEIIVPCPDLGKK</sequence>
<gene>
    <name evidence="1" type="ORF">F0R74_06885</name>
</gene>
<evidence type="ECO:0000313" key="2">
    <source>
        <dbReference type="Proteomes" id="UP000322509"/>
    </source>
</evidence>
<dbReference type="EMBL" id="CP043550">
    <property type="protein sequence ID" value="QEO57591.1"/>
    <property type="molecule type" value="Genomic_DNA"/>
</dbReference>
<reference evidence="1 2" key="1">
    <citation type="submission" date="2019-09" db="EMBL/GenBank/DDBJ databases">
        <title>Complete genome sequence of Francisella marina E103-15.</title>
        <authorList>
            <person name="Tekedar H.C."/>
            <person name="Griffin M.J."/>
            <person name="Waldbieser G.C."/>
            <person name="Soto E."/>
        </authorList>
    </citation>
    <scope>NUCLEOTIDE SEQUENCE [LARGE SCALE GENOMIC DNA]</scope>
    <source>
        <strain evidence="1 2">E103-15</strain>
    </source>
</reference>
<dbReference type="RefSeq" id="WP_149368771.1">
    <property type="nucleotide sequence ID" value="NZ_CP043550.1"/>
</dbReference>
<organism evidence="1 2">
    <name type="scientific">Francisella marina</name>
    <dbReference type="NCBI Taxonomy" id="2249302"/>
    <lineage>
        <taxon>Bacteria</taxon>
        <taxon>Pseudomonadati</taxon>
        <taxon>Pseudomonadota</taxon>
        <taxon>Gammaproteobacteria</taxon>
        <taxon>Thiotrichales</taxon>
        <taxon>Francisellaceae</taxon>
        <taxon>Francisella</taxon>
    </lineage>
</organism>
<dbReference type="Proteomes" id="UP000322509">
    <property type="component" value="Chromosome"/>
</dbReference>
<proteinExistence type="predicted"/>
<accession>A0ABX5ZGL4</accession>
<name>A0ABX5ZGL4_9GAMM</name>